<gene>
    <name evidence="1" type="ORF">Y1Q_0021559</name>
</gene>
<keyword evidence="2" id="KW-1185">Reference proteome</keyword>
<reference evidence="1 2" key="1">
    <citation type="journal article" date="2012" name="Genome Biol.">
        <title>Sequencing three crocodilian genomes to illuminate the evolution of archosaurs and amniotes.</title>
        <authorList>
            <person name="St John J.A."/>
            <person name="Braun E.L."/>
            <person name="Isberg S.R."/>
            <person name="Miles L.G."/>
            <person name="Chong A.Y."/>
            <person name="Gongora J."/>
            <person name="Dalzell P."/>
            <person name="Moran C."/>
            <person name="Bed'hom B."/>
            <person name="Abzhanov A."/>
            <person name="Burgess S.C."/>
            <person name="Cooksey A.M."/>
            <person name="Castoe T.A."/>
            <person name="Crawford N.G."/>
            <person name="Densmore L.D."/>
            <person name="Drew J.C."/>
            <person name="Edwards S.V."/>
            <person name="Faircloth B.C."/>
            <person name="Fujita M.K."/>
            <person name="Greenwold M.J."/>
            <person name="Hoffmann F.G."/>
            <person name="Howard J.M."/>
            <person name="Iguchi T."/>
            <person name="Janes D.E."/>
            <person name="Khan S.Y."/>
            <person name="Kohno S."/>
            <person name="de Koning A.J."/>
            <person name="Lance S.L."/>
            <person name="McCarthy F.M."/>
            <person name="McCormack J.E."/>
            <person name="Merchant M.E."/>
            <person name="Peterson D.G."/>
            <person name="Pollock D.D."/>
            <person name="Pourmand N."/>
            <person name="Raney B.J."/>
            <person name="Roessler K.A."/>
            <person name="Sanford J.R."/>
            <person name="Sawyer R.H."/>
            <person name="Schmidt C.J."/>
            <person name="Triplett E.W."/>
            <person name="Tuberville T.D."/>
            <person name="Venegas-Anaya M."/>
            <person name="Howard J.T."/>
            <person name="Jarvis E.D."/>
            <person name="Guillette L.J.Jr."/>
            <person name="Glenn T.C."/>
            <person name="Green R.E."/>
            <person name="Ray D.A."/>
        </authorList>
    </citation>
    <scope>NUCLEOTIDE SEQUENCE [LARGE SCALE GENOMIC DNA]</scope>
    <source>
        <strain evidence="1">KSC_2009_1</strain>
    </source>
</reference>
<comment type="caution">
    <text evidence="1">The sequence shown here is derived from an EMBL/GenBank/DDBJ whole genome shotgun (WGS) entry which is preliminary data.</text>
</comment>
<proteinExistence type="predicted"/>
<dbReference type="AlphaFoldDB" id="A0A151PAE4"/>
<organism evidence="1 2">
    <name type="scientific">Alligator mississippiensis</name>
    <name type="common">American alligator</name>
    <dbReference type="NCBI Taxonomy" id="8496"/>
    <lineage>
        <taxon>Eukaryota</taxon>
        <taxon>Metazoa</taxon>
        <taxon>Chordata</taxon>
        <taxon>Craniata</taxon>
        <taxon>Vertebrata</taxon>
        <taxon>Euteleostomi</taxon>
        <taxon>Archelosauria</taxon>
        <taxon>Archosauria</taxon>
        <taxon>Crocodylia</taxon>
        <taxon>Alligatoridae</taxon>
        <taxon>Alligatorinae</taxon>
        <taxon>Alligator</taxon>
    </lineage>
</organism>
<sequence>MGSTGAGFTSLLKTVKGFNSRDKQARPEIQLAILEQCEKSKASGTYGECCYLNVSTDNNYVTDKKDDHLKFHREASKHLMQSERNAPGT</sequence>
<name>A0A151PAE4_ALLMI</name>
<protein>
    <submittedName>
        <fullName evidence="1">Uncharacterized protein</fullName>
    </submittedName>
</protein>
<dbReference type="EMBL" id="AKHW03000533">
    <property type="protein sequence ID" value="KYO45950.1"/>
    <property type="molecule type" value="Genomic_DNA"/>
</dbReference>
<evidence type="ECO:0000313" key="1">
    <source>
        <dbReference type="EMBL" id="KYO45950.1"/>
    </source>
</evidence>
<dbReference type="Proteomes" id="UP000050525">
    <property type="component" value="Unassembled WGS sequence"/>
</dbReference>
<accession>A0A151PAE4</accession>
<evidence type="ECO:0000313" key="2">
    <source>
        <dbReference type="Proteomes" id="UP000050525"/>
    </source>
</evidence>